<keyword evidence="4" id="KW-1185">Reference proteome</keyword>
<feature type="region of interest" description="Disordered" evidence="1">
    <location>
        <begin position="1"/>
        <end position="40"/>
    </location>
</feature>
<feature type="transmembrane region" description="Helical" evidence="2">
    <location>
        <begin position="390"/>
        <end position="409"/>
    </location>
</feature>
<keyword evidence="2" id="KW-0812">Transmembrane</keyword>
<evidence type="ECO:0000256" key="2">
    <source>
        <dbReference type="SAM" id="Phobius"/>
    </source>
</evidence>
<keyword evidence="2" id="KW-0472">Membrane</keyword>
<dbReference type="AlphaFoldDB" id="A0A4Z0F9D4"/>
<feature type="transmembrane region" description="Helical" evidence="2">
    <location>
        <begin position="576"/>
        <end position="594"/>
    </location>
</feature>
<feature type="transmembrane region" description="Helical" evidence="2">
    <location>
        <begin position="485"/>
        <end position="503"/>
    </location>
</feature>
<feature type="transmembrane region" description="Helical" evidence="2">
    <location>
        <begin position="510"/>
        <end position="534"/>
    </location>
</feature>
<evidence type="ECO:0000313" key="3">
    <source>
        <dbReference type="EMBL" id="TFZ82292.1"/>
    </source>
</evidence>
<proteinExistence type="predicted"/>
<keyword evidence="2" id="KW-1133">Transmembrane helix</keyword>
<dbReference type="OrthoDB" id="9790659at2"/>
<dbReference type="Pfam" id="PF04087">
    <property type="entry name" value="DUF389"/>
    <property type="match status" value="1"/>
</dbReference>
<dbReference type="PANTHER" id="PTHR20992">
    <property type="entry name" value="AT15442P-RELATED"/>
    <property type="match status" value="1"/>
</dbReference>
<accession>A0A4Z0F9D4</accession>
<dbReference type="PANTHER" id="PTHR20992:SF9">
    <property type="entry name" value="AT15442P-RELATED"/>
    <property type="match status" value="1"/>
</dbReference>
<dbReference type="Proteomes" id="UP000297890">
    <property type="component" value="Unassembled WGS sequence"/>
</dbReference>
<reference evidence="3 4" key="1">
    <citation type="journal article" date="2019" name="ISME J.">
        <title>Candidatus Macondimonas diazotrophica, a novel gammaproteobacterial genus dominating crude-oil-contaminated coastal sediments.</title>
        <authorList>
            <person name="Karthikeyan S."/>
            <person name="Konstantinidis K."/>
        </authorList>
    </citation>
    <scope>NUCLEOTIDE SEQUENCE [LARGE SCALE GENOMIC DNA]</scope>
    <source>
        <strain evidence="3 4">KTK01</strain>
    </source>
</reference>
<feature type="transmembrane region" description="Helical" evidence="2">
    <location>
        <begin position="540"/>
        <end position="564"/>
    </location>
</feature>
<protein>
    <submittedName>
        <fullName evidence="3">TIGR00341 family protein</fullName>
    </submittedName>
</protein>
<dbReference type="EMBL" id="SRIO01000010">
    <property type="protein sequence ID" value="TFZ82292.1"/>
    <property type="molecule type" value="Genomic_DNA"/>
</dbReference>
<evidence type="ECO:0000313" key="4">
    <source>
        <dbReference type="Proteomes" id="UP000297890"/>
    </source>
</evidence>
<dbReference type="InterPro" id="IPR016064">
    <property type="entry name" value="NAD/diacylglycerol_kinase_sf"/>
</dbReference>
<name>A0A4Z0F9D4_9GAMM</name>
<feature type="transmembrane region" description="Helical" evidence="2">
    <location>
        <begin position="415"/>
        <end position="435"/>
    </location>
</feature>
<dbReference type="InterPro" id="IPR005240">
    <property type="entry name" value="DUF389"/>
</dbReference>
<dbReference type="NCBIfam" id="TIGR00341">
    <property type="entry name" value="TIGR00341 family protein"/>
    <property type="match status" value="1"/>
</dbReference>
<sequence>MLVPAAKRTLPGSGAPSPRPCTHRNDPQCSATRGPDLMLKRTPMTDATPEPIVLISEQADPETLASLEAELTKAEASTLERRTLDQWLADTRPQTRLVCLLSDAELRRLLTDERVGDWQIAVLPLKTNRSAQVSFGVPAHLGQALKGALEMENPTRIDLLTCNGQIMLGTLIVGNVWGLHAPITKPHFWRDLITTLGHLRSLRLQAFSITTGKGQKQDLAAMGVTVFGHNFAGLSTTAIHQALMPNDGRLNAFILSPTSVLSHLWFLLKLRFQRPFSMRQLPDSMGFIRSQSLIITSQHPLESTLDGQTMETSEWHIEVRQDAAAVFINKRLELSTEEGDTRDSLRTSHLPNLAASRMLRDRPLPFLPHAAEADFRELFLTLRSNAEPSVPFVLLMILSTLLASTGLFLNSASVIIGAMILAPLMSPIISLSMGIVRSDRSLVQPSLKTLAAGLSMGLVCAAIFALLTPLRTLTPEMAGRLNPSLLDLMVALLSGVAGAYAHAKEEIARSLAGVAIAVALVPPLAVVGIGVGWMDTATMLGASLLLITNLIGIMLASSATFIMLGFAPISRARKALRLSLVLMLLVTIPLSLRFDRMVDQNAIQDTLSRIAANHPEDGILDVREVILSGKKPLIRLDVRVQQDWNETMMDRHKARIEQTLGYPADLEFSVVHVR</sequence>
<evidence type="ECO:0000256" key="1">
    <source>
        <dbReference type="SAM" id="MobiDB-lite"/>
    </source>
</evidence>
<organism evidence="3 4">
    <name type="scientific">Candidatus Macondimonas diazotrophica</name>
    <dbReference type="NCBI Taxonomy" id="2305248"/>
    <lineage>
        <taxon>Bacteria</taxon>
        <taxon>Pseudomonadati</taxon>
        <taxon>Pseudomonadota</taxon>
        <taxon>Gammaproteobacteria</taxon>
        <taxon>Chromatiales</taxon>
        <taxon>Ectothiorhodospiraceae</taxon>
        <taxon>Candidatus Macondimonas</taxon>
    </lineage>
</organism>
<feature type="transmembrane region" description="Helical" evidence="2">
    <location>
        <begin position="447"/>
        <end position="465"/>
    </location>
</feature>
<dbReference type="Gene3D" id="2.60.200.40">
    <property type="match status" value="1"/>
</dbReference>
<dbReference type="SUPFAM" id="SSF111331">
    <property type="entry name" value="NAD kinase/diacylglycerol kinase-like"/>
    <property type="match status" value="1"/>
</dbReference>
<comment type="caution">
    <text evidence="3">The sequence shown here is derived from an EMBL/GenBank/DDBJ whole genome shotgun (WGS) entry which is preliminary data.</text>
</comment>
<gene>
    <name evidence="3" type="ORF">E4680_08585</name>
</gene>